<name>A0ABU9ECC3_9BACT</name>
<dbReference type="InterPro" id="IPR003593">
    <property type="entry name" value="AAA+_ATPase"/>
</dbReference>
<keyword evidence="1" id="KW-0547">Nucleotide-binding</keyword>
<dbReference type="SMART" id="SM00448">
    <property type="entry name" value="REC"/>
    <property type="match status" value="1"/>
</dbReference>
<sequence>MADSGTTRLEILVVDDDESVREVLALCLERDDHGVTLAASADEAMARVREGLYDMAFVDLRLGADSGLDLIPRLLGQAPWMKVVLITAHSSVETAVEAMRKGAADYLTKPVDPHVVRVLVERMASIRRLERKVEALEDQVGRASPRPMLESRNPAMRRVVEMARRVAKSDALVLIRGESGTGKGVLAKEIHAASERAQAPFSVINCPSLSAELLQSELFGHVKGAFTGAVKTQAGKIDLTEGGTLFLDEIGDLPGSIQPKLLRFIQDREYERVGDPQPRKADVRIVSATNRDLEEAVEEGEFREDLLYRLNVIELTVPPLRARPEDVEDLARRFLRFFAHKYNQSLSDFSPSAWHWIRSHPWPGNVREMQNAVERAVILCTTREVPRELFPDSESAPAVRAATAPVAAGNGVGAAVTSEAGAPAVPAGVSLEEMERQYIERVLQDCDTLEAAADMLGIAPSTLWRKRRKYDL</sequence>
<dbReference type="InterPro" id="IPR027417">
    <property type="entry name" value="P-loop_NTPase"/>
</dbReference>
<evidence type="ECO:0000256" key="3">
    <source>
        <dbReference type="ARBA" id="ARBA00023015"/>
    </source>
</evidence>
<evidence type="ECO:0000256" key="4">
    <source>
        <dbReference type="ARBA" id="ARBA00023163"/>
    </source>
</evidence>
<evidence type="ECO:0000256" key="1">
    <source>
        <dbReference type="ARBA" id="ARBA00022741"/>
    </source>
</evidence>
<dbReference type="Gene3D" id="1.10.8.60">
    <property type="match status" value="1"/>
</dbReference>
<evidence type="ECO:0000256" key="5">
    <source>
        <dbReference type="PROSITE-ProRule" id="PRU00169"/>
    </source>
</evidence>
<dbReference type="PANTHER" id="PTHR32071:SF113">
    <property type="entry name" value="ALGINATE BIOSYNTHESIS TRANSCRIPTIONAL REGULATORY PROTEIN ALGB"/>
    <property type="match status" value="1"/>
</dbReference>
<evidence type="ECO:0000256" key="2">
    <source>
        <dbReference type="ARBA" id="ARBA00022840"/>
    </source>
</evidence>
<evidence type="ECO:0000313" key="9">
    <source>
        <dbReference type="Proteomes" id="UP001484239"/>
    </source>
</evidence>
<keyword evidence="5" id="KW-0597">Phosphoprotein</keyword>
<keyword evidence="3" id="KW-0805">Transcription regulation</keyword>
<dbReference type="InterPro" id="IPR002197">
    <property type="entry name" value="HTH_Fis"/>
</dbReference>
<dbReference type="InterPro" id="IPR001789">
    <property type="entry name" value="Sig_transdc_resp-reg_receiver"/>
</dbReference>
<protein>
    <submittedName>
        <fullName evidence="8">Sigma-54 dependent transcriptional regulator</fullName>
    </submittedName>
</protein>
<evidence type="ECO:0000313" key="8">
    <source>
        <dbReference type="EMBL" id="MEK9502391.1"/>
    </source>
</evidence>
<dbReference type="Gene3D" id="3.40.50.2300">
    <property type="match status" value="1"/>
</dbReference>
<feature type="domain" description="Sigma-54 factor interaction" evidence="6">
    <location>
        <begin position="149"/>
        <end position="378"/>
    </location>
</feature>
<dbReference type="Gene3D" id="1.10.10.60">
    <property type="entry name" value="Homeodomain-like"/>
    <property type="match status" value="1"/>
</dbReference>
<dbReference type="InterPro" id="IPR011006">
    <property type="entry name" value="CheY-like_superfamily"/>
</dbReference>
<proteinExistence type="predicted"/>
<keyword evidence="9" id="KW-1185">Reference proteome</keyword>
<dbReference type="Proteomes" id="UP001484239">
    <property type="component" value="Unassembled WGS sequence"/>
</dbReference>
<feature type="modified residue" description="4-aspartylphosphate" evidence="5">
    <location>
        <position position="59"/>
    </location>
</feature>
<dbReference type="Pfam" id="PF00072">
    <property type="entry name" value="Response_reg"/>
    <property type="match status" value="1"/>
</dbReference>
<dbReference type="Pfam" id="PF02954">
    <property type="entry name" value="HTH_8"/>
    <property type="match status" value="1"/>
</dbReference>
<dbReference type="Pfam" id="PF25601">
    <property type="entry name" value="AAA_lid_14"/>
    <property type="match status" value="1"/>
</dbReference>
<dbReference type="Pfam" id="PF00158">
    <property type="entry name" value="Sigma54_activat"/>
    <property type="match status" value="1"/>
</dbReference>
<reference evidence="8 9" key="1">
    <citation type="submission" date="2024-02" db="EMBL/GenBank/DDBJ databases">
        <title>A novel Gemmatimonadota bacterium.</title>
        <authorList>
            <person name="Du Z.-J."/>
            <person name="Ye Y.-Q."/>
        </authorList>
    </citation>
    <scope>NUCLEOTIDE SEQUENCE [LARGE SCALE GENOMIC DNA]</scope>
    <source>
        <strain evidence="8 9">DH-20</strain>
    </source>
</reference>
<dbReference type="InterPro" id="IPR009057">
    <property type="entry name" value="Homeodomain-like_sf"/>
</dbReference>
<accession>A0ABU9ECC3</accession>
<dbReference type="SUPFAM" id="SSF52172">
    <property type="entry name" value="CheY-like"/>
    <property type="match status" value="1"/>
</dbReference>
<dbReference type="SMART" id="SM00382">
    <property type="entry name" value="AAA"/>
    <property type="match status" value="1"/>
</dbReference>
<dbReference type="InterPro" id="IPR058031">
    <property type="entry name" value="AAA_lid_NorR"/>
</dbReference>
<dbReference type="PANTHER" id="PTHR32071">
    <property type="entry name" value="TRANSCRIPTIONAL REGULATORY PROTEIN"/>
    <property type="match status" value="1"/>
</dbReference>
<dbReference type="InterPro" id="IPR002078">
    <property type="entry name" value="Sigma_54_int"/>
</dbReference>
<dbReference type="PROSITE" id="PS50110">
    <property type="entry name" value="RESPONSE_REGULATORY"/>
    <property type="match status" value="1"/>
</dbReference>
<dbReference type="CDD" id="cd00009">
    <property type="entry name" value="AAA"/>
    <property type="match status" value="1"/>
</dbReference>
<evidence type="ECO:0000259" key="6">
    <source>
        <dbReference type="PROSITE" id="PS50045"/>
    </source>
</evidence>
<dbReference type="PROSITE" id="PS50045">
    <property type="entry name" value="SIGMA54_INTERACT_4"/>
    <property type="match status" value="1"/>
</dbReference>
<organism evidence="8 9">
    <name type="scientific">Gaopeijia maritima</name>
    <dbReference type="NCBI Taxonomy" id="3119007"/>
    <lineage>
        <taxon>Bacteria</taxon>
        <taxon>Pseudomonadati</taxon>
        <taxon>Gemmatimonadota</taxon>
        <taxon>Longimicrobiia</taxon>
        <taxon>Gaopeijiales</taxon>
        <taxon>Gaopeijiaceae</taxon>
        <taxon>Gaopeijia</taxon>
    </lineage>
</organism>
<dbReference type="PROSITE" id="PS00675">
    <property type="entry name" value="SIGMA54_INTERACT_1"/>
    <property type="match status" value="1"/>
</dbReference>
<dbReference type="Gene3D" id="3.40.50.300">
    <property type="entry name" value="P-loop containing nucleotide triphosphate hydrolases"/>
    <property type="match status" value="1"/>
</dbReference>
<keyword evidence="2" id="KW-0067">ATP-binding</keyword>
<dbReference type="InterPro" id="IPR025662">
    <property type="entry name" value="Sigma_54_int_dom_ATP-bd_1"/>
</dbReference>
<dbReference type="EMBL" id="JBBHLI010000011">
    <property type="protein sequence ID" value="MEK9502391.1"/>
    <property type="molecule type" value="Genomic_DNA"/>
</dbReference>
<gene>
    <name evidence="8" type="ORF">WI372_15465</name>
</gene>
<dbReference type="RefSeq" id="WP_405278503.1">
    <property type="nucleotide sequence ID" value="NZ_JBBHLI010000011.1"/>
</dbReference>
<keyword evidence="4" id="KW-0804">Transcription</keyword>
<feature type="domain" description="Response regulatory" evidence="7">
    <location>
        <begin position="10"/>
        <end position="124"/>
    </location>
</feature>
<dbReference type="SUPFAM" id="SSF52540">
    <property type="entry name" value="P-loop containing nucleoside triphosphate hydrolases"/>
    <property type="match status" value="1"/>
</dbReference>
<evidence type="ECO:0000259" key="7">
    <source>
        <dbReference type="PROSITE" id="PS50110"/>
    </source>
</evidence>
<dbReference type="SUPFAM" id="SSF46689">
    <property type="entry name" value="Homeodomain-like"/>
    <property type="match status" value="1"/>
</dbReference>
<comment type="caution">
    <text evidence="8">The sequence shown here is derived from an EMBL/GenBank/DDBJ whole genome shotgun (WGS) entry which is preliminary data.</text>
</comment>